<feature type="non-terminal residue" evidence="5">
    <location>
        <position position="337"/>
    </location>
</feature>
<feature type="compositionally biased region" description="Low complexity" evidence="3">
    <location>
        <begin position="1"/>
        <end position="14"/>
    </location>
</feature>
<keyword evidence="1" id="KW-0902">Two-component regulatory system</keyword>
<dbReference type="SUPFAM" id="SSF47226">
    <property type="entry name" value="Histidine-containing phosphotransfer domain, HPT domain"/>
    <property type="match status" value="2"/>
</dbReference>
<proteinExistence type="predicted"/>
<feature type="modified residue" description="Phosphohistidine" evidence="2">
    <location>
        <position position="71"/>
    </location>
</feature>
<feature type="domain" description="HPt" evidence="4">
    <location>
        <begin position="24"/>
        <end position="131"/>
    </location>
</feature>
<dbReference type="Pfam" id="PF01627">
    <property type="entry name" value="Hpt"/>
    <property type="match status" value="2"/>
</dbReference>
<dbReference type="AlphaFoldDB" id="A0A352IRR4"/>
<evidence type="ECO:0000313" key="6">
    <source>
        <dbReference type="Proteomes" id="UP000263489"/>
    </source>
</evidence>
<feature type="modified residue" description="Phosphohistidine" evidence="2">
    <location>
        <position position="252"/>
    </location>
</feature>
<dbReference type="EMBL" id="DNNA01000121">
    <property type="protein sequence ID" value="HBC34147.1"/>
    <property type="molecule type" value="Genomic_DNA"/>
</dbReference>
<gene>
    <name evidence="5" type="ORF">DC045_07485</name>
</gene>
<reference evidence="5 6" key="1">
    <citation type="journal article" date="2018" name="Nat. Biotechnol.">
        <title>A standardized bacterial taxonomy based on genome phylogeny substantially revises the tree of life.</title>
        <authorList>
            <person name="Parks D.H."/>
            <person name="Chuvochina M."/>
            <person name="Waite D.W."/>
            <person name="Rinke C."/>
            <person name="Skarshewski A."/>
            <person name="Chaumeil P.A."/>
            <person name="Hugenholtz P."/>
        </authorList>
    </citation>
    <scope>NUCLEOTIDE SEQUENCE [LARGE SCALE GENOMIC DNA]</scope>
    <source>
        <strain evidence="5">UBA9380</strain>
    </source>
</reference>
<feature type="non-terminal residue" evidence="5">
    <location>
        <position position="1"/>
    </location>
</feature>
<feature type="compositionally biased region" description="Polar residues" evidence="3">
    <location>
        <begin position="152"/>
        <end position="161"/>
    </location>
</feature>
<feature type="region of interest" description="Disordered" evidence="3">
    <location>
        <begin position="1"/>
        <end position="27"/>
    </location>
</feature>
<keyword evidence="5" id="KW-0808">Transferase</keyword>
<evidence type="ECO:0000256" key="1">
    <source>
        <dbReference type="ARBA" id="ARBA00023012"/>
    </source>
</evidence>
<keyword evidence="2" id="KW-0597">Phosphoprotein</keyword>
<organism evidence="5 6">
    <name type="scientific">Marinobacter adhaerens</name>
    <dbReference type="NCBI Taxonomy" id="1033846"/>
    <lineage>
        <taxon>Bacteria</taxon>
        <taxon>Pseudomonadati</taxon>
        <taxon>Pseudomonadota</taxon>
        <taxon>Gammaproteobacteria</taxon>
        <taxon>Pseudomonadales</taxon>
        <taxon>Marinobacteraceae</taxon>
        <taxon>Marinobacter</taxon>
    </lineage>
</organism>
<comment type="caution">
    <text evidence="5">The sequence shown here is derived from an EMBL/GenBank/DDBJ whole genome shotgun (WGS) entry which is preliminary data.</text>
</comment>
<evidence type="ECO:0000313" key="5">
    <source>
        <dbReference type="EMBL" id="HBC34147.1"/>
    </source>
</evidence>
<dbReference type="PANTHER" id="PTHR43395">
    <property type="entry name" value="SENSOR HISTIDINE KINASE CHEA"/>
    <property type="match status" value="1"/>
</dbReference>
<accession>A0A352IRR4</accession>
<dbReference type="SMART" id="SM00073">
    <property type="entry name" value="HPT"/>
    <property type="match status" value="2"/>
</dbReference>
<dbReference type="Proteomes" id="UP000263489">
    <property type="component" value="Unassembled WGS sequence"/>
</dbReference>
<feature type="domain" description="HPt" evidence="4">
    <location>
        <begin position="205"/>
        <end position="309"/>
    </location>
</feature>
<sequence>TEVLANEEPAAAEQPPLPEMSESDDDMDEELAEIFLEEARDLIDSTAEALQSWSENTGNLDILRLLQRDLHTLKGGARLADIPAVGDLSHELENLFEGLTEQRLSINDELSDLLFRCHDRLAGMVENLEAKEPPRPAPDLIGEIQAYIDSATGTRPVTNVASPEEEAEPDFNDEEQAPLPEVEEPVDSDSETAETGEVEDGVADLSHLDPELVGIFLEEAYDLINSTGSALHTWTEDPSDRSIAAELQRDVHTLKGGARMAGVEAIGDLTHVLEDLFEKVAEGQLEASDAMNDLLFACHDRLAQMVEQVATQKPCPPAEELVARVQSILRGESAPSD</sequence>
<dbReference type="InterPro" id="IPR036641">
    <property type="entry name" value="HPT_dom_sf"/>
</dbReference>
<evidence type="ECO:0000259" key="4">
    <source>
        <dbReference type="PROSITE" id="PS50894"/>
    </source>
</evidence>
<evidence type="ECO:0000256" key="3">
    <source>
        <dbReference type="SAM" id="MobiDB-lite"/>
    </source>
</evidence>
<feature type="compositionally biased region" description="Acidic residues" evidence="3">
    <location>
        <begin position="163"/>
        <end position="201"/>
    </location>
</feature>
<dbReference type="InterPro" id="IPR008207">
    <property type="entry name" value="Sig_transdc_His_kin_Hpt_dom"/>
</dbReference>
<evidence type="ECO:0000256" key="2">
    <source>
        <dbReference type="PROSITE-ProRule" id="PRU00110"/>
    </source>
</evidence>
<dbReference type="PROSITE" id="PS50894">
    <property type="entry name" value="HPT"/>
    <property type="match status" value="2"/>
</dbReference>
<keyword evidence="5" id="KW-0418">Kinase</keyword>
<dbReference type="CDD" id="cd00088">
    <property type="entry name" value="HPT"/>
    <property type="match status" value="2"/>
</dbReference>
<dbReference type="PANTHER" id="PTHR43395:SF8">
    <property type="entry name" value="HISTIDINE KINASE"/>
    <property type="match status" value="1"/>
</dbReference>
<dbReference type="GO" id="GO:0000160">
    <property type="term" value="P:phosphorelay signal transduction system"/>
    <property type="evidence" value="ECO:0007669"/>
    <property type="project" value="UniProtKB-KW"/>
</dbReference>
<feature type="region of interest" description="Disordered" evidence="3">
    <location>
        <begin position="152"/>
        <end position="201"/>
    </location>
</feature>
<dbReference type="GO" id="GO:0004672">
    <property type="term" value="F:protein kinase activity"/>
    <property type="evidence" value="ECO:0007669"/>
    <property type="project" value="UniProtKB-ARBA"/>
</dbReference>
<name>A0A352IRR4_9GAMM</name>
<dbReference type="Gene3D" id="1.20.120.160">
    <property type="entry name" value="HPT domain"/>
    <property type="match status" value="2"/>
</dbReference>
<protein>
    <submittedName>
        <fullName evidence="5">Hybrid sensor histidine kinase/response regulator</fullName>
    </submittedName>
</protein>
<dbReference type="InterPro" id="IPR051315">
    <property type="entry name" value="Bact_Chemotaxis_CheA"/>
</dbReference>